<dbReference type="RefSeq" id="WP_011216039.1">
    <property type="nucleotide sequence ID" value="NZ_AP024961.1"/>
</dbReference>
<sequence length="92" mass="10331">MPLSVSDCQSNFPVMNNGHHLHHQKQAGIEKSKITQTAAQTANNTNSAIVTIEPEYDVDSEKKVTQVGEARRFFIPGLIQKDYFNINLIFIT</sequence>
<evidence type="ECO:0000313" key="1">
    <source>
        <dbReference type="EMBL" id="HAU2396598.1"/>
    </source>
</evidence>
<evidence type="ECO:0000313" key="2">
    <source>
        <dbReference type="Proteomes" id="UP000863577"/>
    </source>
</evidence>
<protein>
    <submittedName>
        <fullName evidence="1">Uncharacterized protein</fullName>
    </submittedName>
</protein>
<dbReference type="EMBL" id="DACWOD010000006">
    <property type="protein sequence ID" value="HAU2396598.1"/>
    <property type="molecule type" value="Genomic_DNA"/>
</dbReference>
<dbReference type="AlphaFoldDB" id="A0A4Q5ND71"/>
<reference evidence="1" key="2">
    <citation type="submission" date="2019-09" db="EMBL/GenBank/DDBJ databases">
        <authorList>
            <consortium name="NCBI Pathogen Detection Project"/>
        </authorList>
    </citation>
    <scope>NUCLEOTIDE SEQUENCE</scope>
    <source>
        <strain evidence="1">CL18-200174</strain>
    </source>
</reference>
<proteinExistence type="predicted"/>
<organism evidence="1 2">
    <name type="scientific">Legionella pneumophila</name>
    <dbReference type="NCBI Taxonomy" id="446"/>
    <lineage>
        <taxon>Bacteria</taxon>
        <taxon>Pseudomonadati</taxon>
        <taxon>Pseudomonadota</taxon>
        <taxon>Gammaproteobacteria</taxon>
        <taxon>Legionellales</taxon>
        <taxon>Legionellaceae</taxon>
        <taxon>Legionella</taxon>
    </lineage>
</organism>
<dbReference type="Proteomes" id="UP000863577">
    <property type="component" value="Unassembled WGS sequence"/>
</dbReference>
<name>A0A4Q5ND71_LEGPN</name>
<accession>A0A4Q5ND71</accession>
<comment type="caution">
    <text evidence="1">The sequence shown here is derived from an EMBL/GenBank/DDBJ whole genome shotgun (WGS) entry which is preliminary data.</text>
</comment>
<gene>
    <name evidence="1" type="ORF">JBK99_09710</name>
</gene>
<reference evidence="1" key="1">
    <citation type="journal article" date="2018" name="Genome Biol.">
        <title>SKESA: strategic k-mer extension for scrupulous assemblies.</title>
        <authorList>
            <person name="Souvorov A."/>
            <person name="Agarwala R."/>
            <person name="Lipman D.J."/>
        </authorList>
    </citation>
    <scope>NUCLEOTIDE SEQUENCE</scope>
    <source>
        <strain evidence="1">CL18-200174</strain>
    </source>
</reference>